<keyword evidence="1" id="KW-0732">Signal</keyword>
<dbReference type="SUPFAM" id="SSF56601">
    <property type="entry name" value="beta-lactamase/transpeptidase-like"/>
    <property type="match status" value="1"/>
</dbReference>
<dbReference type="InterPro" id="IPR001466">
    <property type="entry name" value="Beta-lactam-related"/>
</dbReference>
<feature type="signal peptide" evidence="1">
    <location>
        <begin position="1"/>
        <end position="16"/>
    </location>
</feature>
<dbReference type="PANTHER" id="PTHR43283">
    <property type="entry name" value="BETA-LACTAMASE-RELATED"/>
    <property type="match status" value="1"/>
</dbReference>
<sequence>MSSLFFLSFFSCVVLSISSCVPDPQLIQRQVNDAHIPGIAAIVINSSQILYQRSFTHNKQFQGQHLNDKTIFLLGSISKTVVAIAAMQLVEQNQLDLDADINTYLNPLPEIVHPLYPDDPLTMRHLLTHTSSISSNVAVENSFYSPFDNYTATSLTELCLNYLIRGGYYYSPSNWQDFKTGTQVSYSDVGVALAGLIIELISKMPYDKYIREHIFKPLHLDDATVALADLTPEQRENIVKHYAFNTTVEEWSRFAPEIEFVEYDSDYPDIKWVNIGPYGFINYPARLLRMSALSLSKYLSMFLNNGTLNGVTILTAQSIAVIRTIQYPQYPDIESFGLLWYYSNVTSSDLSVTRRLLGHRGTTPGVRAAMMIDPLTNIGVILLSNGDIVLNEYQGHILAQQLNDILLYLFDCYS</sequence>
<proteinExistence type="predicted"/>
<evidence type="ECO:0000313" key="5">
    <source>
        <dbReference type="Proteomes" id="UP000682733"/>
    </source>
</evidence>
<evidence type="ECO:0000313" key="4">
    <source>
        <dbReference type="EMBL" id="CAF4322051.1"/>
    </source>
</evidence>
<dbReference type="Gene3D" id="3.40.710.10">
    <property type="entry name" value="DD-peptidase/beta-lactamase superfamily"/>
    <property type="match status" value="1"/>
</dbReference>
<evidence type="ECO:0000259" key="2">
    <source>
        <dbReference type="Pfam" id="PF00144"/>
    </source>
</evidence>
<evidence type="ECO:0000256" key="1">
    <source>
        <dbReference type="SAM" id="SignalP"/>
    </source>
</evidence>
<gene>
    <name evidence="3" type="ORF">OVA965_LOCUS38440</name>
    <name evidence="4" type="ORF">TMI583_LOCUS39627</name>
</gene>
<reference evidence="4" key="1">
    <citation type="submission" date="2021-02" db="EMBL/GenBank/DDBJ databases">
        <authorList>
            <person name="Nowell W R."/>
        </authorList>
    </citation>
    <scope>NUCLEOTIDE SEQUENCE</scope>
</reference>
<accession>A0A8S2U7L5</accession>
<name>A0A8S2U7L5_9BILA</name>
<dbReference type="InterPro" id="IPR050789">
    <property type="entry name" value="Diverse_Enzym_Activities"/>
</dbReference>
<dbReference type="Pfam" id="PF00144">
    <property type="entry name" value="Beta-lactamase"/>
    <property type="match status" value="1"/>
</dbReference>
<feature type="chain" id="PRO_5035647263" description="Beta-lactamase-related domain-containing protein" evidence="1">
    <location>
        <begin position="17"/>
        <end position="414"/>
    </location>
</feature>
<dbReference type="Proteomes" id="UP000677228">
    <property type="component" value="Unassembled WGS sequence"/>
</dbReference>
<dbReference type="InterPro" id="IPR012338">
    <property type="entry name" value="Beta-lactam/transpept-like"/>
</dbReference>
<comment type="caution">
    <text evidence="4">The sequence shown here is derived from an EMBL/GenBank/DDBJ whole genome shotgun (WGS) entry which is preliminary data.</text>
</comment>
<dbReference type="EMBL" id="CAJNOK010037964">
    <property type="protein sequence ID" value="CAF1534661.1"/>
    <property type="molecule type" value="Genomic_DNA"/>
</dbReference>
<dbReference type="AlphaFoldDB" id="A0A8S2U7L5"/>
<feature type="domain" description="Beta-lactamase-related" evidence="2">
    <location>
        <begin position="25"/>
        <end position="387"/>
    </location>
</feature>
<evidence type="ECO:0000313" key="3">
    <source>
        <dbReference type="EMBL" id="CAF1534661.1"/>
    </source>
</evidence>
<dbReference type="Proteomes" id="UP000682733">
    <property type="component" value="Unassembled WGS sequence"/>
</dbReference>
<organism evidence="4 5">
    <name type="scientific">Didymodactylos carnosus</name>
    <dbReference type="NCBI Taxonomy" id="1234261"/>
    <lineage>
        <taxon>Eukaryota</taxon>
        <taxon>Metazoa</taxon>
        <taxon>Spiralia</taxon>
        <taxon>Gnathifera</taxon>
        <taxon>Rotifera</taxon>
        <taxon>Eurotatoria</taxon>
        <taxon>Bdelloidea</taxon>
        <taxon>Philodinida</taxon>
        <taxon>Philodinidae</taxon>
        <taxon>Didymodactylos</taxon>
    </lineage>
</organism>
<protein>
    <recommendedName>
        <fullName evidence="2">Beta-lactamase-related domain-containing protein</fullName>
    </recommendedName>
</protein>
<dbReference type="EMBL" id="CAJOBA010060231">
    <property type="protein sequence ID" value="CAF4322051.1"/>
    <property type="molecule type" value="Genomic_DNA"/>
</dbReference>